<organism evidence="1 2">
    <name type="scientific">Auriscalpium vulgare</name>
    <dbReference type="NCBI Taxonomy" id="40419"/>
    <lineage>
        <taxon>Eukaryota</taxon>
        <taxon>Fungi</taxon>
        <taxon>Dikarya</taxon>
        <taxon>Basidiomycota</taxon>
        <taxon>Agaricomycotina</taxon>
        <taxon>Agaricomycetes</taxon>
        <taxon>Russulales</taxon>
        <taxon>Auriscalpiaceae</taxon>
        <taxon>Auriscalpium</taxon>
    </lineage>
</organism>
<reference evidence="1" key="1">
    <citation type="submission" date="2021-02" db="EMBL/GenBank/DDBJ databases">
        <authorList>
            <consortium name="DOE Joint Genome Institute"/>
            <person name="Ahrendt S."/>
            <person name="Looney B.P."/>
            <person name="Miyauchi S."/>
            <person name="Morin E."/>
            <person name="Drula E."/>
            <person name="Courty P.E."/>
            <person name="Chicoki N."/>
            <person name="Fauchery L."/>
            <person name="Kohler A."/>
            <person name="Kuo A."/>
            <person name="Labutti K."/>
            <person name="Pangilinan J."/>
            <person name="Lipzen A."/>
            <person name="Riley R."/>
            <person name="Andreopoulos W."/>
            <person name="He G."/>
            <person name="Johnson J."/>
            <person name="Barry K.W."/>
            <person name="Grigoriev I.V."/>
            <person name="Nagy L."/>
            <person name="Hibbett D."/>
            <person name="Henrissat B."/>
            <person name="Matheny P.B."/>
            <person name="Labbe J."/>
            <person name="Martin F."/>
        </authorList>
    </citation>
    <scope>NUCLEOTIDE SEQUENCE</scope>
    <source>
        <strain evidence="1">FP105234-sp</strain>
    </source>
</reference>
<keyword evidence="2" id="KW-1185">Reference proteome</keyword>
<gene>
    <name evidence="1" type="ORF">FA95DRAFT_1662096</name>
</gene>
<dbReference type="EMBL" id="MU275899">
    <property type="protein sequence ID" value="KAI0047729.1"/>
    <property type="molecule type" value="Genomic_DNA"/>
</dbReference>
<name>A0ACB8RUK9_9AGAM</name>
<evidence type="ECO:0000313" key="1">
    <source>
        <dbReference type="EMBL" id="KAI0047729.1"/>
    </source>
</evidence>
<protein>
    <submittedName>
        <fullName evidence="1">Cohesin-associated protein Pds5</fullName>
    </submittedName>
</protein>
<proteinExistence type="predicted"/>
<accession>A0ACB8RUK9</accession>
<comment type="caution">
    <text evidence="1">The sequence shown here is derived from an EMBL/GenBank/DDBJ whole genome shotgun (WGS) entry which is preliminary data.</text>
</comment>
<evidence type="ECO:0000313" key="2">
    <source>
        <dbReference type="Proteomes" id="UP000814033"/>
    </source>
</evidence>
<dbReference type="Proteomes" id="UP000814033">
    <property type="component" value="Unassembled WGS sequence"/>
</dbReference>
<sequence>MVAQTRGGGSASPSKLKFSEKLVGKGLSTDLLLKKLRALHTELAALDQDRVDTNTLSAARTQLIHTSLLLHKDRGVKAFTACCLADLLRLYAPDAPYTHNELRDIFQFFFRQLSAGLKGADAPYYNEYFHLLESLSTVKSVVLVCDLPNAEELMIDVFRDFFGLVRHDLAKKIEIFMADILVALIDEAQVLPSDILDTILAQFTGKNVGMDNPAHRLAVNICNATADKLQRHVCQYFTDIIISHTPAESDLSEIRDAHELIKQLHRSCPGLLHSVIPQLEEELRVEDVQLRTLATQVLGEMYGDKGGADLVKKYPTTWNVWLLRKNDKSSAVRLALVEAAKGLVTNLSEQHELVEEALQAKLLDPDEKVRAAVCRIYSHLDYEAALHHVSERQLRNVAGRGLDRKHSVRVEALHSIGKLFSVAYPEIESGDPAATQQFAWIPETLLHMSVTTQEVKAAIEPVLAEFVFPLPALSSSKGADVDDSAWTDRLLTTMKFLDEKAVNALLSMSGVKAARPSPYEKLVDCCVANNGGVIDDNEDEVVRRLNIVIQRLSATLPDPQKAADDLHAFAKLNEGRLYKLLKTCMDTQTDLKGLVKASVEFLRRVQESSPAIHTTMSTVLRRASLRYINHSSIPTLVKRLQRGDPTGDGYGTSQAQLSANNAQAILTFVSKHCPALYKPHVGELTKAIAEERNPRLVEVGLQALAAVASWDEKLAPTDKRTAERVMRFVLDSNPRQAKFSARLLAKSKNAEDTCTDVVNTISDDLPGVDPDKLVAHIAVLAEFAQSAPEAFELKSEDVVAFLIKGVLMKPIPPDPDDMDTDVEWVEDDSMTPALRARLLSLKVCRNRCLAHVESESALEIATPVLKMFNSIMENTGSLKKGDVDDPKVKARMRLQAAVSLLQFASVEKFASHMSKQFVTLAITMQDSSYQVRMAFLRKFVALGQSQKLPAHFNIIPFLTVHDPEADIKAMARAYIAFAFRNAPPAMRVNNFEMIFVRLLHLLAHHPDFSLTPASIPEMAKYIDYYLELIASSENIALLYHIAGKAKTVRDSESPAHSENLYALSELAQHIIKVKAQNHSWTLQSYPGKIKLASDILRPLPNAETANKIVKAVYLPAEALDWVKEQAKAVKAAAAEAHKAERAERKPAAKRKAQSTRANGQAK</sequence>
<reference evidence="1" key="2">
    <citation type="journal article" date="2022" name="New Phytol.">
        <title>Evolutionary transition to the ectomycorrhizal habit in the genomes of a hyperdiverse lineage of mushroom-forming fungi.</title>
        <authorList>
            <person name="Looney B."/>
            <person name="Miyauchi S."/>
            <person name="Morin E."/>
            <person name="Drula E."/>
            <person name="Courty P.E."/>
            <person name="Kohler A."/>
            <person name="Kuo A."/>
            <person name="LaButti K."/>
            <person name="Pangilinan J."/>
            <person name="Lipzen A."/>
            <person name="Riley R."/>
            <person name="Andreopoulos W."/>
            <person name="He G."/>
            <person name="Johnson J."/>
            <person name="Nolan M."/>
            <person name="Tritt A."/>
            <person name="Barry K.W."/>
            <person name="Grigoriev I.V."/>
            <person name="Nagy L.G."/>
            <person name="Hibbett D."/>
            <person name="Henrissat B."/>
            <person name="Matheny P.B."/>
            <person name="Labbe J."/>
            <person name="Martin F.M."/>
        </authorList>
    </citation>
    <scope>NUCLEOTIDE SEQUENCE</scope>
    <source>
        <strain evidence="1">FP105234-sp</strain>
    </source>
</reference>